<evidence type="ECO:0000259" key="11">
    <source>
        <dbReference type="Pfam" id="PF07885"/>
    </source>
</evidence>
<keyword evidence="3 9" id="KW-0812">Transmembrane</keyword>
<dbReference type="InterPro" id="IPR004178">
    <property type="entry name" value="CaM-bd_dom"/>
</dbReference>
<feature type="transmembrane region" description="Helical" evidence="9">
    <location>
        <begin position="309"/>
        <end position="328"/>
    </location>
</feature>
<name>A0A813PFL3_9BILA</name>
<dbReference type="SUPFAM" id="SSF81324">
    <property type="entry name" value="Voltage-gated potassium channels"/>
    <property type="match status" value="1"/>
</dbReference>
<feature type="domain" description="Potassium channel" evidence="11">
    <location>
        <begin position="287"/>
        <end position="363"/>
    </location>
</feature>
<dbReference type="SUPFAM" id="SSF81327">
    <property type="entry name" value="Small-conductance potassium channel"/>
    <property type="match status" value="1"/>
</dbReference>
<gene>
    <name evidence="12" type="ORF">IZO911_LOCUS3967</name>
</gene>
<sequence>MTSDENSYSLTNNSLRTCTSSIVNDTNLDTQILSLPTIIHITPNSNPLTSTTQLTDNQYEHAHIPKRQQATVKQISQNYLRRRLCVREYYYVRLALVSNMMCFLGTLGILLMIIENELNFTHIYNKDSKVSWFIKLIITFTTAILLVLILYYHHLDITLYSYRNSLEKWSIAMTSKKILLIIIEILICAIHPIPRSYPKFNPETINSNSSESNSYSLSYTAIDVGLGLPMFLRLYLVGRCIMLHSHLVRDITLRSFGYLNHVAVDLYFLIKTYLEQWPTRCLFTFCITGFLIGSWSLRACDYKITREHMSFSDAMWLFIITFTTVGYGDLYPTTYCGRSIAALIGLFGLILSALLIAIIAQKLLLTRDEKYVHTFVLNTKLIRNRRNYAANVIKFAIKVWYLKRQNKHTSFQYFQVHRKLFGSIHHFQKIRQEQRNLDDQCVGFIELMALQQKTNLQAKETIEQMMAFKTEVKEIKEELLSMNRNICNLQKTLHVLLEKGTI</sequence>
<dbReference type="InterPro" id="IPR036122">
    <property type="entry name" value="CaM-bd_dom_sf"/>
</dbReference>
<evidence type="ECO:0000256" key="2">
    <source>
        <dbReference type="ARBA" id="ARBA00022448"/>
    </source>
</evidence>
<evidence type="ECO:0000256" key="7">
    <source>
        <dbReference type="ARBA" id="ARBA00023303"/>
    </source>
</evidence>
<dbReference type="Pfam" id="PF03530">
    <property type="entry name" value="SK_channel"/>
    <property type="match status" value="1"/>
</dbReference>
<evidence type="ECO:0000256" key="5">
    <source>
        <dbReference type="ARBA" id="ARBA00023065"/>
    </source>
</evidence>
<feature type="domain" description="Calmodulin-binding" evidence="10">
    <location>
        <begin position="378"/>
        <end position="447"/>
    </location>
</feature>
<comment type="subcellular location">
    <subcellularLocation>
        <location evidence="1">Membrane</location>
        <topology evidence="1">Multi-pass membrane protein</topology>
    </subcellularLocation>
</comment>
<dbReference type="Pfam" id="PF07885">
    <property type="entry name" value="Ion_trans_2"/>
    <property type="match status" value="1"/>
</dbReference>
<dbReference type="Proteomes" id="UP000663860">
    <property type="component" value="Unassembled WGS sequence"/>
</dbReference>
<keyword evidence="6 9" id="KW-0472">Membrane</keyword>
<evidence type="ECO:0000256" key="8">
    <source>
        <dbReference type="SAM" id="Coils"/>
    </source>
</evidence>
<evidence type="ECO:0000259" key="10">
    <source>
        <dbReference type="Pfam" id="PF02888"/>
    </source>
</evidence>
<dbReference type="InterPro" id="IPR013099">
    <property type="entry name" value="K_chnl_dom"/>
</dbReference>
<feature type="transmembrane region" description="Helical" evidence="9">
    <location>
        <begin position="340"/>
        <end position="360"/>
    </location>
</feature>
<feature type="transmembrane region" description="Helical" evidence="9">
    <location>
        <begin position="90"/>
        <end position="113"/>
    </location>
</feature>
<keyword evidence="2" id="KW-0813">Transport</keyword>
<reference evidence="12" key="1">
    <citation type="submission" date="2021-02" db="EMBL/GenBank/DDBJ databases">
        <authorList>
            <person name="Nowell W R."/>
        </authorList>
    </citation>
    <scope>NUCLEOTIDE SEQUENCE</scope>
</reference>
<evidence type="ECO:0000256" key="6">
    <source>
        <dbReference type="ARBA" id="ARBA00023136"/>
    </source>
</evidence>
<keyword evidence="7" id="KW-0407">Ion channel</keyword>
<dbReference type="Pfam" id="PF02888">
    <property type="entry name" value="CaMBD"/>
    <property type="match status" value="1"/>
</dbReference>
<dbReference type="EMBL" id="CAJNOE010000021">
    <property type="protein sequence ID" value="CAF0748130.1"/>
    <property type="molecule type" value="Genomic_DNA"/>
</dbReference>
<comment type="caution">
    <text evidence="12">The sequence shown here is derived from an EMBL/GenBank/DDBJ whole genome shotgun (WGS) entry which is preliminary data.</text>
</comment>
<feature type="coiled-coil region" evidence="8">
    <location>
        <begin position="458"/>
        <end position="485"/>
    </location>
</feature>
<keyword evidence="5" id="KW-0406">Ion transport</keyword>
<feature type="transmembrane region" description="Helical" evidence="9">
    <location>
        <begin position="133"/>
        <end position="153"/>
    </location>
</feature>
<dbReference type="GO" id="GO:0016286">
    <property type="term" value="F:small conductance calcium-activated potassium channel activity"/>
    <property type="evidence" value="ECO:0007669"/>
    <property type="project" value="InterPro"/>
</dbReference>
<proteinExistence type="predicted"/>
<organism evidence="12 13">
    <name type="scientific">Adineta steineri</name>
    <dbReference type="NCBI Taxonomy" id="433720"/>
    <lineage>
        <taxon>Eukaryota</taxon>
        <taxon>Metazoa</taxon>
        <taxon>Spiralia</taxon>
        <taxon>Gnathifera</taxon>
        <taxon>Rotifera</taxon>
        <taxon>Eurotatoria</taxon>
        <taxon>Bdelloidea</taxon>
        <taxon>Adinetida</taxon>
        <taxon>Adinetidae</taxon>
        <taxon>Adineta</taxon>
    </lineage>
</organism>
<evidence type="ECO:0000256" key="9">
    <source>
        <dbReference type="SAM" id="Phobius"/>
    </source>
</evidence>
<keyword evidence="4 9" id="KW-1133">Transmembrane helix</keyword>
<dbReference type="InterPro" id="IPR015449">
    <property type="entry name" value="K_chnl_Ca-activ_SK"/>
</dbReference>
<dbReference type="PANTHER" id="PTHR10153">
    <property type="entry name" value="SMALL CONDUCTANCE CALCIUM-ACTIVATED POTASSIUM CHANNEL"/>
    <property type="match status" value="1"/>
</dbReference>
<dbReference type="GO" id="GO:0016020">
    <property type="term" value="C:membrane"/>
    <property type="evidence" value="ECO:0007669"/>
    <property type="project" value="UniProtKB-SubCell"/>
</dbReference>
<accession>A0A813PFL3</accession>
<feature type="transmembrane region" description="Helical" evidence="9">
    <location>
        <begin position="280"/>
        <end position="297"/>
    </location>
</feature>
<evidence type="ECO:0000313" key="12">
    <source>
        <dbReference type="EMBL" id="CAF0748130.1"/>
    </source>
</evidence>
<evidence type="ECO:0000256" key="1">
    <source>
        <dbReference type="ARBA" id="ARBA00004141"/>
    </source>
</evidence>
<evidence type="ECO:0000256" key="3">
    <source>
        <dbReference type="ARBA" id="ARBA00022692"/>
    </source>
</evidence>
<feature type="transmembrane region" description="Helical" evidence="9">
    <location>
        <begin position="178"/>
        <end position="197"/>
    </location>
</feature>
<keyword evidence="8" id="KW-0175">Coiled coil</keyword>
<feature type="transmembrane region" description="Helical" evidence="9">
    <location>
        <begin position="217"/>
        <end position="236"/>
    </location>
</feature>
<protein>
    <submittedName>
        <fullName evidence="12">Uncharacterized protein</fullName>
    </submittedName>
</protein>
<dbReference type="PRINTS" id="PR00169">
    <property type="entry name" value="KCHANNEL"/>
</dbReference>
<dbReference type="GO" id="GO:0005516">
    <property type="term" value="F:calmodulin binding"/>
    <property type="evidence" value="ECO:0007669"/>
    <property type="project" value="InterPro"/>
</dbReference>
<dbReference type="Gene3D" id="1.10.287.70">
    <property type="match status" value="2"/>
</dbReference>
<dbReference type="AlphaFoldDB" id="A0A813PFL3"/>
<evidence type="ECO:0000313" key="13">
    <source>
        <dbReference type="Proteomes" id="UP000663860"/>
    </source>
</evidence>
<evidence type="ECO:0000256" key="4">
    <source>
        <dbReference type="ARBA" id="ARBA00022989"/>
    </source>
</evidence>